<evidence type="ECO:0000256" key="2">
    <source>
        <dbReference type="ARBA" id="ARBA00022525"/>
    </source>
</evidence>
<keyword evidence="6" id="KW-0119">Carbohydrate metabolism</keyword>
<accession>A0ABS7KA84</accession>
<evidence type="ECO:0000256" key="1">
    <source>
        <dbReference type="ARBA" id="ARBA00004613"/>
    </source>
</evidence>
<dbReference type="InterPro" id="IPR029058">
    <property type="entry name" value="AB_hydrolase_fold"/>
</dbReference>
<dbReference type="RefSeq" id="WP_221875403.1">
    <property type="nucleotide sequence ID" value="NZ_JACWFH010000033.1"/>
</dbReference>
<evidence type="ECO:0000256" key="3">
    <source>
        <dbReference type="ARBA" id="ARBA00022651"/>
    </source>
</evidence>
<evidence type="ECO:0000313" key="9">
    <source>
        <dbReference type="EMBL" id="MBY0099186.1"/>
    </source>
</evidence>
<keyword evidence="4 8" id="KW-0732">Signal</keyword>
<evidence type="ECO:0000256" key="4">
    <source>
        <dbReference type="ARBA" id="ARBA00022729"/>
    </source>
</evidence>
<evidence type="ECO:0000256" key="6">
    <source>
        <dbReference type="ARBA" id="ARBA00023277"/>
    </source>
</evidence>
<evidence type="ECO:0000313" key="10">
    <source>
        <dbReference type="Proteomes" id="UP000769780"/>
    </source>
</evidence>
<dbReference type="EMBL" id="JACWFH010000033">
    <property type="protein sequence ID" value="MBY0099186.1"/>
    <property type="molecule type" value="Genomic_DNA"/>
</dbReference>
<proteinExistence type="predicted"/>
<keyword evidence="2" id="KW-0964">Secreted</keyword>
<feature type="signal peptide" evidence="8">
    <location>
        <begin position="1"/>
        <end position="23"/>
    </location>
</feature>
<comment type="caution">
    <text evidence="9">The sequence shown here is derived from an EMBL/GenBank/DDBJ whole genome shotgun (WGS) entry which is preliminary data.</text>
</comment>
<evidence type="ECO:0008006" key="11">
    <source>
        <dbReference type="Google" id="ProtNLM"/>
    </source>
</evidence>
<organism evidence="9 10">
    <name type="scientific">Mesobacillus maritimus</name>
    <dbReference type="NCBI Taxonomy" id="1643336"/>
    <lineage>
        <taxon>Bacteria</taxon>
        <taxon>Bacillati</taxon>
        <taxon>Bacillota</taxon>
        <taxon>Bacilli</taxon>
        <taxon>Bacillales</taxon>
        <taxon>Bacillaceae</taxon>
        <taxon>Mesobacillus</taxon>
    </lineage>
</organism>
<dbReference type="PANTHER" id="PTHR38050">
    <property type="match status" value="1"/>
</dbReference>
<keyword evidence="10" id="KW-1185">Reference proteome</keyword>
<gene>
    <name evidence="9" type="ORF">H0185_20675</name>
</gene>
<dbReference type="SUPFAM" id="SSF53474">
    <property type="entry name" value="alpha/beta-Hydrolases"/>
    <property type="match status" value="1"/>
</dbReference>
<keyword evidence="5" id="KW-0378">Hydrolase</keyword>
<name>A0ABS7KA84_9BACI</name>
<reference evidence="9 10" key="1">
    <citation type="submission" date="2020-07" db="EMBL/GenBank/DDBJ databases">
        <title>Fungal Genomes of the International Space Station.</title>
        <authorList>
            <person name="Seuylemezian A."/>
            <person name="Singh N.K."/>
            <person name="Wood J."/>
            <person name="Venkateswaran K."/>
        </authorList>
    </citation>
    <scope>NUCLEOTIDE SEQUENCE [LARGE SCALE GENOMIC DNA]</scope>
    <source>
        <strain evidence="9 10">PL-B2</strain>
    </source>
</reference>
<protein>
    <recommendedName>
        <fullName evidence="11">Poly(3-hydroxybutyrate) depolymerase</fullName>
    </recommendedName>
</protein>
<keyword evidence="3" id="KW-0858">Xylan degradation</keyword>
<comment type="subcellular location">
    <subcellularLocation>
        <location evidence="1">Secreted</location>
    </subcellularLocation>
</comment>
<evidence type="ECO:0000256" key="5">
    <source>
        <dbReference type="ARBA" id="ARBA00022801"/>
    </source>
</evidence>
<evidence type="ECO:0000256" key="7">
    <source>
        <dbReference type="ARBA" id="ARBA00023326"/>
    </source>
</evidence>
<dbReference type="InterPro" id="IPR043595">
    <property type="entry name" value="FaeB/C/D"/>
</dbReference>
<dbReference type="PANTHER" id="PTHR38050:SF2">
    <property type="entry name" value="FERULOYL ESTERASE C-RELATED"/>
    <property type="match status" value="1"/>
</dbReference>
<dbReference type="Proteomes" id="UP000769780">
    <property type="component" value="Unassembled WGS sequence"/>
</dbReference>
<dbReference type="Gene3D" id="3.40.50.1820">
    <property type="entry name" value="alpha/beta hydrolase"/>
    <property type="match status" value="1"/>
</dbReference>
<keyword evidence="7" id="KW-0624">Polysaccharide degradation</keyword>
<sequence>MLKRRLSVLLILVLFMMICSVVAAEEPTYEIKSGTMMYQGYERTYKYYVPSTYTGKMALPLMLSFHGSGSSADGQITLTDYHKIAEKEGFIVVFPDSTVINEDDEVIISDDNSFDPNSPLIRRWNTGTATGTLAGIDDVGFTSALIDRFNESFNIDLSRVYASGMSNGSMFSNRLAVELSDRIAGIGAVTGQLGSNFINQTPKAPVTVVHVMGDTDPVVPYEGRPGSLLSVDATIDYWKQANGTVKKARVTELPQISEGDQTKVVREVYGGGKYGTEVILYKVEGGGHTWPGGPQYLSTNLIGFTSYHINASQTIWDELKTHKIAKLKKENHK</sequence>
<evidence type="ECO:0000256" key="8">
    <source>
        <dbReference type="SAM" id="SignalP"/>
    </source>
</evidence>
<feature type="chain" id="PRO_5045445547" description="Poly(3-hydroxybutyrate) depolymerase" evidence="8">
    <location>
        <begin position="24"/>
        <end position="333"/>
    </location>
</feature>